<name>A0A851YDD6_EOLRO</name>
<feature type="compositionally biased region" description="Polar residues" evidence="1">
    <location>
        <begin position="324"/>
        <end position="334"/>
    </location>
</feature>
<feature type="compositionally biased region" description="Basic and acidic residues" evidence="1">
    <location>
        <begin position="103"/>
        <end position="113"/>
    </location>
</feature>
<feature type="region of interest" description="Disordered" evidence="1">
    <location>
        <begin position="609"/>
        <end position="640"/>
    </location>
</feature>
<feature type="compositionally biased region" description="Basic and acidic residues" evidence="1">
    <location>
        <begin position="872"/>
        <end position="882"/>
    </location>
</feature>
<feature type="region of interest" description="Disordered" evidence="1">
    <location>
        <begin position="794"/>
        <end position="884"/>
    </location>
</feature>
<feature type="non-terminal residue" evidence="2">
    <location>
        <position position="1"/>
    </location>
</feature>
<feature type="compositionally biased region" description="Basic and acidic residues" evidence="1">
    <location>
        <begin position="445"/>
        <end position="456"/>
    </location>
</feature>
<dbReference type="EMBL" id="WBNI01003268">
    <property type="protein sequence ID" value="NXD73699.1"/>
    <property type="molecule type" value="Genomic_DNA"/>
</dbReference>
<feature type="region of interest" description="Disordered" evidence="1">
    <location>
        <begin position="733"/>
        <end position="764"/>
    </location>
</feature>
<evidence type="ECO:0000313" key="2">
    <source>
        <dbReference type="EMBL" id="NXD73699.1"/>
    </source>
</evidence>
<gene>
    <name evidence="2" type="primary">Bdp1</name>
    <name evidence="2" type="ORF">EOLROS_R15227</name>
</gene>
<feature type="non-terminal residue" evidence="2">
    <location>
        <position position="899"/>
    </location>
</feature>
<feature type="compositionally biased region" description="Low complexity" evidence="1">
    <location>
        <begin position="38"/>
        <end position="47"/>
    </location>
</feature>
<evidence type="ECO:0000256" key="1">
    <source>
        <dbReference type="SAM" id="MobiDB-lite"/>
    </source>
</evidence>
<keyword evidence="3" id="KW-1185">Reference proteome</keyword>
<feature type="region of interest" description="Disordered" evidence="1">
    <location>
        <begin position="1"/>
        <end position="115"/>
    </location>
</feature>
<feature type="compositionally biased region" description="Polar residues" evidence="1">
    <location>
        <begin position="478"/>
        <end position="492"/>
    </location>
</feature>
<evidence type="ECO:0000313" key="3">
    <source>
        <dbReference type="Proteomes" id="UP000637704"/>
    </source>
</evidence>
<feature type="compositionally biased region" description="Low complexity" evidence="1">
    <location>
        <begin position="834"/>
        <end position="844"/>
    </location>
</feature>
<sequence>SSNRVEAASFSETTRKQDFTDSIGEASCKRMRQDSRLQSPEISSESESQVEQEDSQLSASKEKKSDNLTRRQSRRPSKQIALPKHVSELRTAASSSSECEADCSEKGNQRQEVKLSVTRGKSLKTIHRKKTGKEHISSKITLVTLRASQEEEEEADDFDPDDEDECFAPEEVNKAPVFVPKGLRSPKPIPVQIEETMEELEIYVNIPDVQVATDAESLSRASVHQVVQREEKVSTSMAETTIHENPEVVKGINDGSTEAAMTLLAMGDPLFQLKTSTEEQTHVLPTQGELDVASSSACSRQDRTSSHHLLSSDTSTKELVPSEDGSNINVQDQRTGTRTDVEEYFEKNATDTRLNYSHFPKVQLIRPREIAYVSLLLWDVYQKFSTEMARNQLIFYHYGSTTLRGTAEMPKVELEQVRPATDDSSVFHDFATRSMELNKRADKIERTEKEIRDAHGKSGGLRTTSPTPEKSHFGLGDCTSQSSVDGLSEQNPYPSEHNMCPVNFTQNSVISNLSNRFLLFLYFPEKMIVVNNDHRCPEEEQTFILTLVEIPADSKEFDASVLLEQTSEPLLPAPILISPINARKTSVTEVESIGSSTAAADEFTAPLNSSMETEQLESASVEPVPDLQTTQKRSAADLEENDFPPAKKILSTVVVEDNMETTYEVIFKLLSTTFTGNPFQKTEASTKEKVPASVLVSKSVSPLAHRSQLETLENLGIAPPENSASKEKEEVVSRLSSNRKAEISGQGNQGEVHESVQVEDTGSLASSSKTPLVRYLCNVLKPLGFLSLICTKSGSETAENSKRNREKIPKPRLVTPKRNLKNHTPSPKDDRESCSLPSTSKSSSVEYENIAADAAVTVTSNKPPEKPPLCAKDQEKEEEPTRISEYFFSDIFMEVDDSE</sequence>
<feature type="compositionally biased region" description="Basic and acidic residues" evidence="1">
    <location>
        <begin position="60"/>
        <end position="69"/>
    </location>
</feature>
<feature type="region of interest" description="Disordered" evidence="1">
    <location>
        <begin position="295"/>
        <end position="337"/>
    </location>
</feature>
<feature type="region of interest" description="Disordered" evidence="1">
    <location>
        <begin position="445"/>
        <end position="492"/>
    </location>
</feature>
<feature type="compositionally biased region" description="Polar residues" evidence="1">
    <location>
        <begin position="609"/>
        <end position="618"/>
    </location>
</feature>
<proteinExistence type="predicted"/>
<accession>A0A851YDD6</accession>
<feature type="compositionally biased region" description="Basic and acidic residues" evidence="1">
    <location>
        <begin position="799"/>
        <end position="809"/>
    </location>
</feature>
<reference evidence="2" key="1">
    <citation type="submission" date="2019-09" db="EMBL/GenBank/DDBJ databases">
        <title>Bird 10,000 Genomes (B10K) Project - Family phase.</title>
        <authorList>
            <person name="Zhang G."/>
        </authorList>
    </citation>
    <scope>NUCLEOTIDE SEQUENCE</scope>
    <source>
        <strain evidence="2">B10K-DU-025-06</strain>
        <tissue evidence="2">Mixed tissue sample</tissue>
    </source>
</reference>
<protein>
    <submittedName>
        <fullName evidence="2">BDP1 factor</fullName>
    </submittedName>
</protein>
<comment type="caution">
    <text evidence="2">The sequence shown here is derived from an EMBL/GenBank/DDBJ whole genome shotgun (WGS) entry which is preliminary data.</text>
</comment>
<dbReference type="Proteomes" id="UP000637704">
    <property type="component" value="Unassembled WGS sequence"/>
</dbReference>
<dbReference type="AlphaFoldDB" id="A0A851YDD6"/>
<organism evidence="2 3">
    <name type="scientific">Eolophus roseicapilla</name>
    <name type="common">Galah cockatoo</name>
    <name type="synonym">Cacatua roseicapilla</name>
    <dbReference type="NCBI Taxonomy" id="176039"/>
    <lineage>
        <taxon>Eukaryota</taxon>
        <taxon>Metazoa</taxon>
        <taxon>Chordata</taxon>
        <taxon>Craniata</taxon>
        <taxon>Vertebrata</taxon>
        <taxon>Euteleostomi</taxon>
        <taxon>Archelosauria</taxon>
        <taxon>Archosauria</taxon>
        <taxon>Dinosauria</taxon>
        <taxon>Saurischia</taxon>
        <taxon>Theropoda</taxon>
        <taxon>Coelurosauria</taxon>
        <taxon>Aves</taxon>
        <taxon>Neognathae</taxon>
        <taxon>Neoaves</taxon>
        <taxon>Telluraves</taxon>
        <taxon>Australaves</taxon>
        <taxon>Psittaciformes</taxon>
        <taxon>Cacatuidae</taxon>
        <taxon>Eolophus</taxon>
    </lineage>
</organism>